<evidence type="ECO:0000256" key="1">
    <source>
        <dbReference type="SAM" id="MobiDB-lite"/>
    </source>
</evidence>
<feature type="compositionally biased region" description="Polar residues" evidence="1">
    <location>
        <begin position="69"/>
        <end position="86"/>
    </location>
</feature>
<accession>A0A9X0CCK3</accession>
<comment type="caution">
    <text evidence="2">The sequence shown here is derived from an EMBL/GenBank/DDBJ whole genome shotgun (WGS) entry which is preliminary data.</text>
</comment>
<keyword evidence="3" id="KW-1185">Reference proteome</keyword>
<dbReference type="EMBL" id="MU827819">
    <property type="protein sequence ID" value="KAJ7322765.1"/>
    <property type="molecule type" value="Genomic_DNA"/>
</dbReference>
<evidence type="ECO:0000313" key="2">
    <source>
        <dbReference type="EMBL" id="KAJ7322765.1"/>
    </source>
</evidence>
<dbReference type="OrthoDB" id="3176171at2759"/>
<feature type="region of interest" description="Disordered" evidence="1">
    <location>
        <begin position="68"/>
        <end position="87"/>
    </location>
</feature>
<protein>
    <submittedName>
        <fullName evidence="2">Uncharacterized protein</fullName>
    </submittedName>
</protein>
<evidence type="ECO:0000313" key="3">
    <source>
        <dbReference type="Proteomes" id="UP001163046"/>
    </source>
</evidence>
<name>A0A9X0CCK3_9CNID</name>
<dbReference type="Proteomes" id="UP001163046">
    <property type="component" value="Unassembled WGS sequence"/>
</dbReference>
<sequence>MASGMGTSVESDIIVASGELEAQYKSSDAHSKQLATEVSKMKHSLADKGIGVPSQASTPVRVSRKDLRQLSSQEVSMRRSQSSVASTVPELPGLFDRHSVVEESIDDLVQGI</sequence>
<gene>
    <name evidence="2" type="ORF">OS493_032948</name>
</gene>
<organism evidence="2 3">
    <name type="scientific">Desmophyllum pertusum</name>
    <dbReference type="NCBI Taxonomy" id="174260"/>
    <lineage>
        <taxon>Eukaryota</taxon>
        <taxon>Metazoa</taxon>
        <taxon>Cnidaria</taxon>
        <taxon>Anthozoa</taxon>
        <taxon>Hexacorallia</taxon>
        <taxon>Scleractinia</taxon>
        <taxon>Caryophylliina</taxon>
        <taxon>Caryophylliidae</taxon>
        <taxon>Desmophyllum</taxon>
    </lineage>
</organism>
<proteinExistence type="predicted"/>
<reference evidence="2" key="1">
    <citation type="submission" date="2023-01" db="EMBL/GenBank/DDBJ databases">
        <title>Genome assembly of the deep-sea coral Lophelia pertusa.</title>
        <authorList>
            <person name="Herrera S."/>
            <person name="Cordes E."/>
        </authorList>
    </citation>
    <scope>NUCLEOTIDE SEQUENCE</scope>
    <source>
        <strain evidence="2">USNM1676648</strain>
        <tissue evidence="2">Polyp</tissue>
    </source>
</reference>
<dbReference type="AlphaFoldDB" id="A0A9X0CCK3"/>